<protein>
    <submittedName>
        <fullName evidence="3">Uncharacterized protein</fullName>
    </submittedName>
</protein>
<evidence type="ECO:0000256" key="2">
    <source>
        <dbReference type="SAM" id="SignalP"/>
    </source>
</evidence>
<keyword evidence="2" id="KW-0732">Signal</keyword>
<evidence type="ECO:0000313" key="3">
    <source>
        <dbReference type="EMBL" id="MAA14071.1"/>
    </source>
</evidence>
<dbReference type="AlphaFoldDB" id="A0A224YHV6"/>
<sequence>MKGSTFATTIAFVLFACLLSPIEEGGPSFALALPFPEPNPGAGPAKLQARLPGVGPRPPQHQKYPGKPLPPRVKDLSKAQVRRVQRELYNPQRNKPNGK</sequence>
<evidence type="ECO:0000256" key="1">
    <source>
        <dbReference type="SAM" id="MobiDB-lite"/>
    </source>
</evidence>
<name>A0A224YHV6_9ACAR</name>
<feature type="region of interest" description="Disordered" evidence="1">
    <location>
        <begin position="36"/>
        <end position="80"/>
    </location>
</feature>
<feature type="signal peptide" evidence="2">
    <location>
        <begin position="1"/>
        <end position="25"/>
    </location>
</feature>
<dbReference type="EMBL" id="GFPF01002925">
    <property type="protein sequence ID" value="MAA14071.1"/>
    <property type="molecule type" value="Transcribed_RNA"/>
</dbReference>
<dbReference type="PROSITE" id="PS51257">
    <property type="entry name" value="PROKAR_LIPOPROTEIN"/>
    <property type="match status" value="1"/>
</dbReference>
<reference evidence="3" key="1">
    <citation type="journal article" date="2017" name="Parasit. Vectors">
        <title>Sialotranscriptomics of Rhipicephalus zambeziensis reveals intricate expression profiles of secretory proteins and suggests tight temporal transcriptional regulation during blood-feeding.</title>
        <authorList>
            <person name="de Castro M.H."/>
            <person name="de Klerk D."/>
            <person name="Pienaar R."/>
            <person name="Rees D.J.G."/>
            <person name="Mans B.J."/>
        </authorList>
    </citation>
    <scope>NUCLEOTIDE SEQUENCE</scope>
    <source>
        <tissue evidence="3">Salivary glands</tissue>
    </source>
</reference>
<proteinExistence type="predicted"/>
<organism evidence="3">
    <name type="scientific">Rhipicephalus zambeziensis</name>
    <dbReference type="NCBI Taxonomy" id="60191"/>
    <lineage>
        <taxon>Eukaryota</taxon>
        <taxon>Metazoa</taxon>
        <taxon>Ecdysozoa</taxon>
        <taxon>Arthropoda</taxon>
        <taxon>Chelicerata</taxon>
        <taxon>Arachnida</taxon>
        <taxon>Acari</taxon>
        <taxon>Parasitiformes</taxon>
        <taxon>Ixodida</taxon>
        <taxon>Ixodoidea</taxon>
        <taxon>Ixodidae</taxon>
        <taxon>Rhipicephalinae</taxon>
        <taxon>Rhipicephalus</taxon>
        <taxon>Rhipicephalus</taxon>
    </lineage>
</organism>
<accession>A0A224YHV6</accession>
<feature type="chain" id="PRO_5012510895" evidence="2">
    <location>
        <begin position="26"/>
        <end position="99"/>
    </location>
</feature>